<dbReference type="InterPro" id="IPR008554">
    <property type="entry name" value="Glutaredoxin-like"/>
</dbReference>
<name>A0A7Y9LTY1_9MICC</name>
<dbReference type="EMBL" id="JACBYQ010000002">
    <property type="protein sequence ID" value="NYE95547.1"/>
    <property type="molecule type" value="Genomic_DNA"/>
</dbReference>
<dbReference type="Proteomes" id="UP000521748">
    <property type="component" value="Unassembled WGS sequence"/>
</dbReference>
<dbReference type="AlphaFoldDB" id="A0A7Y9LTY1"/>
<reference evidence="1 2" key="1">
    <citation type="submission" date="2020-07" db="EMBL/GenBank/DDBJ databases">
        <title>Sequencing the genomes of 1000 actinobacteria strains.</title>
        <authorList>
            <person name="Klenk H.-P."/>
        </authorList>
    </citation>
    <scope>NUCLEOTIDE SEQUENCE [LARGE SCALE GENOMIC DNA]</scope>
    <source>
        <strain evidence="1 2">DSM 102047</strain>
    </source>
</reference>
<keyword evidence="2" id="KW-1185">Reference proteome</keyword>
<dbReference type="RefSeq" id="WP_179389317.1">
    <property type="nucleotide sequence ID" value="NZ_JACBYQ010000002.1"/>
</dbReference>
<evidence type="ECO:0000313" key="2">
    <source>
        <dbReference type="Proteomes" id="UP000521748"/>
    </source>
</evidence>
<dbReference type="InterPro" id="IPR036249">
    <property type="entry name" value="Thioredoxin-like_sf"/>
</dbReference>
<dbReference type="SUPFAM" id="SSF52833">
    <property type="entry name" value="Thioredoxin-like"/>
    <property type="match status" value="1"/>
</dbReference>
<gene>
    <name evidence="1" type="ORF">FHU41_001797</name>
</gene>
<comment type="caution">
    <text evidence="1">The sequence shown here is derived from an EMBL/GenBank/DDBJ whole genome shotgun (WGS) entry which is preliminary data.</text>
</comment>
<protein>
    <recommendedName>
        <fullName evidence="3">Glutaredoxin-like domain (DUF836)</fullName>
    </recommendedName>
</protein>
<organism evidence="1 2">
    <name type="scientific">Psychromicrobium silvestre</name>
    <dbReference type="NCBI Taxonomy" id="1645614"/>
    <lineage>
        <taxon>Bacteria</taxon>
        <taxon>Bacillati</taxon>
        <taxon>Actinomycetota</taxon>
        <taxon>Actinomycetes</taxon>
        <taxon>Micrococcales</taxon>
        <taxon>Micrococcaceae</taxon>
        <taxon>Psychromicrobium</taxon>
    </lineage>
</organism>
<evidence type="ECO:0000313" key="1">
    <source>
        <dbReference type="EMBL" id="NYE95547.1"/>
    </source>
</evidence>
<evidence type="ECO:0008006" key="3">
    <source>
        <dbReference type="Google" id="ProtNLM"/>
    </source>
</evidence>
<dbReference type="Gene3D" id="3.40.30.10">
    <property type="entry name" value="Glutaredoxin"/>
    <property type="match status" value="1"/>
</dbReference>
<proteinExistence type="predicted"/>
<sequence length="89" mass="10105">MPDFSSPTVLTLLVKDGCSLCQDAREVVAQVGAEFGLGFSELSIVVDGEPLPEYQQYLEELPVLLIDGVQRDFWRIDPERLRRLLRARQ</sequence>
<dbReference type="Pfam" id="PF05768">
    <property type="entry name" value="Glrx-like"/>
    <property type="match status" value="1"/>
</dbReference>
<accession>A0A7Y9LTY1</accession>